<organism evidence="1 2">
    <name type="scientific">Phytophthora rubi</name>
    <dbReference type="NCBI Taxonomy" id="129364"/>
    <lineage>
        <taxon>Eukaryota</taxon>
        <taxon>Sar</taxon>
        <taxon>Stramenopiles</taxon>
        <taxon>Oomycota</taxon>
        <taxon>Peronosporomycetes</taxon>
        <taxon>Peronosporales</taxon>
        <taxon>Peronosporaceae</taxon>
        <taxon>Phytophthora</taxon>
    </lineage>
</organism>
<gene>
    <name evidence="1" type="ORF">PR003_g33906</name>
</gene>
<dbReference type="PANTHER" id="PTHR23272">
    <property type="entry name" value="BED FINGER-RELATED"/>
    <property type="match status" value="1"/>
</dbReference>
<name>A0A6A4ASY5_9STRA</name>
<protein>
    <submittedName>
        <fullName evidence="1">Uncharacterized protein</fullName>
    </submittedName>
</protein>
<dbReference type="EMBL" id="QXFT01010325">
    <property type="protein sequence ID" value="KAE9261497.1"/>
    <property type="molecule type" value="Genomic_DNA"/>
</dbReference>
<sequence>MNEELQRICSVLNVKFQQPELDCVTRWNSTWAMVMSAIRLRKPIEELLRRIRDRHAGYSEFSIGPDNRLAAPIEDDTWGSLNEFCKFLTPVKAATMMMSGKNYPTFGMAMVVFELVSKNATKAILQTAARYTSDFATAFKKKLDEYDEVVKSREAQIAAVLDPRAKALLPKVMDDMAPVKQYIIDEYEANYRARYESQQQDVTAPTLHQQEAEDIALGEVLYQMIDDNFG</sequence>
<evidence type="ECO:0000313" key="1">
    <source>
        <dbReference type="EMBL" id="KAE9261497.1"/>
    </source>
</evidence>
<feature type="non-terminal residue" evidence="1">
    <location>
        <position position="230"/>
    </location>
</feature>
<dbReference type="SUPFAM" id="SSF53098">
    <property type="entry name" value="Ribonuclease H-like"/>
    <property type="match status" value="1"/>
</dbReference>
<reference evidence="1 2" key="1">
    <citation type="submission" date="2018-08" db="EMBL/GenBank/DDBJ databases">
        <title>Genomic investigation of the strawberry pathogen Phytophthora fragariae indicates pathogenicity is determined by transcriptional variation in three key races.</title>
        <authorList>
            <person name="Adams T.M."/>
            <person name="Armitage A.D."/>
            <person name="Sobczyk M.K."/>
            <person name="Bates H.J."/>
            <person name="Dunwell J.M."/>
            <person name="Nellist C.F."/>
            <person name="Harrison R.J."/>
        </authorList>
    </citation>
    <scope>NUCLEOTIDE SEQUENCE [LARGE SCALE GENOMIC DNA]</scope>
    <source>
        <strain evidence="1 2">SCRP333</strain>
    </source>
</reference>
<keyword evidence="2" id="KW-1185">Reference proteome</keyword>
<dbReference type="PANTHER" id="PTHR23272:SF182">
    <property type="entry name" value="OS09G0381850 PROTEIN"/>
    <property type="match status" value="1"/>
</dbReference>
<dbReference type="Proteomes" id="UP000434957">
    <property type="component" value="Unassembled WGS sequence"/>
</dbReference>
<proteinExistence type="predicted"/>
<accession>A0A6A4ASY5</accession>
<evidence type="ECO:0000313" key="2">
    <source>
        <dbReference type="Proteomes" id="UP000434957"/>
    </source>
</evidence>
<dbReference type="InterPro" id="IPR012337">
    <property type="entry name" value="RNaseH-like_sf"/>
</dbReference>
<comment type="caution">
    <text evidence="1">The sequence shown here is derived from an EMBL/GenBank/DDBJ whole genome shotgun (WGS) entry which is preliminary data.</text>
</comment>
<dbReference type="AlphaFoldDB" id="A0A6A4ASY5"/>